<sequence length="438" mass="50737">MKLFVKELQLLQRVSFHPKVNHFYGVTKGSDGDYKMVLQFAMDGNLRDYLASKFSSLRWEDKFRIAGEIAQGLVFLHDNKIVHKNLHPKNILVHENKMMLADFAVEGTPLQYEKLYKECWDVDPDKRPEIKDAFSLLNQFILKPAEFRESIENPLKGSLKQAALDHIIKFHDYNEFNEITKIAEEPFSSIHKCEWRNRELTIVLKCLKVNDEFLDKNNVKGFIEMLQILQNFNHPNIVKFYGITKDPSSGYYSTILQWADKGDLRDYFKKEFSTLDWTRKLCMAKEISQGLCYLHNNGITHGNLHSKNILVYEERMMIGGFGISEQVNDASFSTTIARGMPAYIDPQCLKEPTHKRDKKSDIYSLGVVLWEISSGQPPFKSIEIGFSITIHVFGGGRETPVEGTPPQYEEIYKQCWDEEPIKRPDIALVLKNLRQITN</sequence>
<dbReference type="InterPro" id="IPR011009">
    <property type="entry name" value="Kinase-like_dom_sf"/>
</dbReference>
<dbReference type="InterPro" id="IPR000719">
    <property type="entry name" value="Prot_kinase_dom"/>
</dbReference>
<dbReference type="Pfam" id="PF07714">
    <property type="entry name" value="PK_Tyr_Ser-Thr"/>
    <property type="match status" value="2"/>
</dbReference>
<dbReference type="GO" id="GO:0004674">
    <property type="term" value="F:protein serine/threonine kinase activity"/>
    <property type="evidence" value="ECO:0007669"/>
    <property type="project" value="TreeGrafter"/>
</dbReference>
<evidence type="ECO:0000256" key="2">
    <source>
        <dbReference type="ARBA" id="ARBA00022840"/>
    </source>
</evidence>
<dbReference type="PANTHER" id="PTHR44329:SF298">
    <property type="entry name" value="MIXED LINEAGE KINASE DOMAIN-LIKE PROTEIN"/>
    <property type="match status" value="1"/>
</dbReference>
<keyword evidence="1" id="KW-0547">Nucleotide-binding</keyword>
<dbReference type="GO" id="GO:0005524">
    <property type="term" value="F:ATP binding"/>
    <property type="evidence" value="ECO:0007669"/>
    <property type="project" value="UniProtKB-KW"/>
</dbReference>
<dbReference type="OrthoDB" id="346907at2759"/>
<evidence type="ECO:0000313" key="5">
    <source>
        <dbReference type="Proteomes" id="UP000439903"/>
    </source>
</evidence>
<keyword evidence="4" id="KW-0418">Kinase</keyword>
<dbReference type="Gene3D" id="1.10.510.10">
    <property type="entry name" value="Transferase(Phosphotransferase) domain 1"/>
    <property type="match status" value="2"/>
</dbReference>
<comment type="caution">
    <text evidence="4">The sequence shown here is derived from an EMBL/GenBank/DDBJ whole genome shotgun (WGS) entry which is preliminary data.</text>
</comment>
<keyword evidence="5" id="KW-1185">Reference proteome</keyword>
<dbReference type="PRINTS" id="PR00109">
    <property type="entry name" value="TYRKINASE"/>
</dbReference>
<feature type="domain" description="Protein kinase" evidence="3">
    <location>
        <begin position="176"/>
        <end position="438"/>
    </location>
</feature>
<dbReference type="AlphaFoldDB" id="A0A8H4AJ65"/>
<accession>A0A8H4AJ65</accession>
<name>A0A8H4AJ65_GIGMA</name>
<evidence type="ECO:0000313" key="4">
    <source>
        <dbReference type="EMBL" id="KAF0501385.1"/>
    </source>
</evidence>
<reference evidence="4 5" key="1">
    <citation type="journal article" date="2019" name="Environ. Microbiol.">
        <title>At the nexus of three kingdoms: the genome of the mycorrhizal fungus Gigaspora margarita provides insights into plant, endobacterial and fungal interactions.</title>
        <authorList>
            <person name="Venice F."/>
            <person name="Ghignone S."/>
            <person name="Salvioli di Fossalunga A."/>
            <person name="Amselem J."/>
            <person name="Novero M."/>
            <person name="Xianan X."/>
            <person name="Sedzielewska Toro K."/>
            <person name="Morin E."/>
            <person name="Lipzen A."/>
            <person name="Grigoriev I.V."/>
            <person name="Henrissat B."/>
            <person name="Martin F.M."/>
            <person name="Bonfante P."/>
        </authorList>
    </citation>
    <scope>NUCLEOTIDE SEQUENCE [LARGE SCALE GENOMIC DNA]</scope>
    <source>
        <strain evidence="4 5">BEG34</strain>
    </source>
</reference>
<proteinExistence type="predicted"/>
<gene>
    <name evidence="4" type="ORF">F8M41_020023</name>
</gene>
<dbReference type="Proteomes" id="UP000439903">
    <property type="component" value="Unassembled WGS sequence"/>
</dbReference>
<organism evidence="4 5">
    <name type="scientific">Gigaspora margarita</name>
    <dbReference type="NCBI Taxonomy" id="4874"/>
    <lineage>
        <taxon>Eukaryota</taxon>
        <taxon>Fungi</taxon>
        <taxon>Fungi incertae sedis</taxon>
        <taxon>Mucoromycota</taxon>
        <taxon>Glomeromycotina</taxon>
        <taxon>Glomeromycetes</taxon>
        <taxon>Diversisporales</taxon>
        <taxon>Gigasporaceae</taxon>
        <taxon>Gigaspora</taxon>
    </lineage>
</organism>
<dbReference type="PANTHER" id="PTHR44329">
    <property type="entry name" value="SERINE/THREONINE-PROTEIN KINASE TNNI3K-RELATED"/>
    <property type="match status" value="1"/>
</dbReference>
<dbReference type="PROSITE" id="PS50011">
    <property type="entry name" value="PROTEIN_KINASE_DOM"/>
    <property type="match status" value="2"/>
</dbReference>
<dbReference type="SUPFAM" id="SSF56112">
    <property type="entry name" value="Protein kinase-like (PK-like)"/>
    <property type="match status" value="2"/>
</dbReference>
<feature type="domain" description="Protein kinase" evidence="3">
    <location>
        <begin position="1"/>
        <end position="188"/>
    </location>
</feature>
<dbReference type="InterPro" id="IPR001245">
    <property type="entry name" value="Ser-Thr/Tyr_kinase_cat_dom"/>
</dbReference>
<dbReference type="InterPro" id="IPR051681">
    <property type="entry name" value="Ser/Thr_Kinases-Pseudokinases"/>
</dbReference>
<keyword evidence="4" id="KW-0808">Transferase</keyword>
<dbReference type="EMBL" id="WTPW01000538">
    <property type="protein sequence ID" value="KAF0501385.1"/>
    <property type="molecule type" value="Genomic_DNA"/>
</dbReference>
<evidence type="ECO:0000259" key="3">
    <source>
        <dbReference type="PROSITE" id="PS50011"/>
    </source>
</evidence>
<protein>
    <submittedName>
        <fullName evidence="4">Kinase-like protein</fullName>
    </submittedName>
</protein>
<evidence type="ECO:0000256" key="1">
    <source>
        <dbReference type="ARBA" id="ARBA00022741"/>
    </source>
</evidence>
<keyword evidence="2" id="KW-0067">ATP-binding</keyword>